<organism evidence="4 5">
    <name type="scientific">Candidatus Magnetominusculus xianensis</name>
    <dbReference type="NCBI Taxonomy" id="1748249"/>
    <lineage>
        <taxon>Bacteria</taxon>
        <taxon>Pseudomonadati</taxon>
        <taxon>Nitrospirota</taxon>
        <taxon>Nitrospiria</taxon>
        <taxon>Nitrospirales</taxon>
        <taxon>Nitrospiraceae</taxon>
        <taxon>Candidatus Magnetominusculus</taxon>
    </lineage>
</organism>
<keyword evidence="5" id="KW-1185">Reference proteome</keyword>
<dbReference type="Gene3D" id="3.40.50.150">
    <property type="entry name" value="Vaccinia Virus protein VP39"/>
    <property type="match status" value="1"/>
</dbReference>
<keyword evidence="2" id="KW-0949">S-adenosyl-L-methionine</keyword>
<dbReference type="GO" id="GO:0032259">
    <property type="term" value="P:methylation"/>
    <property type="evidence" value="ECO:0007669"/>
    <property type="project" value="UniProtKB-KW"/>
</dbReference>
<dbReference type="PANTHER" id="PTHR47739:SF1">
    <property type="entry name" value="TRNA1(VAL) (ADENINE(37)-N6)-METHYLTRANSFERASE"/>
    <property type="match status" value="1"/>
</dbReference>
<sequence length="244" mass="27676">MDNVEQDGGISLDTIKNVRILQRQKGYRFSIDALLLADFVNPKNPRHIADFGAGSGIIGILLAQKYPAAFVHLIELQKGLYELANKNVALNNVTERIKMHHLNINDIYGNISSNTFDLAVSNPPYRKLQSGELNPDDEKAAARHELNLTLDELIKAAFYVLRAKGRFSFIYQTSRFVEVIETLRGRNFEPRRVRFIYANAKSEAKIFLIEAVKEGRAQLKLDPPFFVYDDTGRYSAKTLEILST</sequence>
<dbReference type="PANTHER" id="PTHR47739">
    <property type="entry name" value="TRNA1(VAL) (ADENINE(37)-N6)-METHYLTRANSFERASE"/>
    <property type="match status" value="1"/>
</dbReference>
<keyword evidence="4" id="KW-0808">Transferase</keyword>
<accession>A0ABR5SCN7</accession>
<dbReference type="InterPro" id="IPR007848">
    <property type="entry name" value="Small_mtfrase_dom"/>
</dbReference>
<evidence type="ECO:0000256" key="1">
    <source>
        <dbReference type="ARBA" id="ARBA00022603"/>
    </source>
</evidence>
<dbReference type="SUPFAM" id="SSF53335">
    <property type="entry name" value="S-adenosyl-L-methionine-dependent methyltransferases"/>
    <property type="match status" value="1"/>
</dbReference>
<comment type="caution">
    <text evidence="4">The sequence shown here is derived from an EMBL/GenBank/DDBJ whole genome shotgun (WGS) entry which is preliminary data.</text>
</comment>
<dbReference type="CDD" id="cd02440">
    <property type="entry name" value="AdoMet_MTases"/>
    <property type="match status" value="1"/>
</dbReference>
<protein>
    <submittedName>
        <fullName evidence="4">tRNA1(Val) (Adenine(37)-N6)-methyltransferase</fullName>
        <ecNumber evidence="4">2.1.1.223</ecNumber>
    </submittedName>
</protein>
<dbReference type="Pfam" id="PF05175">
    <property type="entry name" value="MTS"/>
    <property type="match status" value="1"/>
</dbReference>
<reference evidence="4 5" key="1">
    <citation type="submission" date="2015-11" db="EMBL/GenBank/DDBJ databases">
        <authorList>
            <person name="Lin W."/>
        </authorList>
    </citation>
    <scope>NUCLEOTIDE SEQUENCE [LARGE SCALE GENOMIC DNA]</scope>
    <source>
        <strain evidence="4 5">HCH-1</strain>
    </source>
</reference>
<gene>
    <name evidence="4" type="primary">yfiC</name>
    <name evidence="4" type="ORF">ASN18_2564</name>
</gene>
<evidence type="ECO:0000313" key="5">
    <source>
        <dbReference type="Proteomes" id="UP000060487"/>
    </source>
</evidence>
<dbReference type="RefSeq" id="WP_085053192.1">
    <property type="nucleotide sequence ID" value="NZ_LNQR01000092.1"/>
</dbReference>
<proteinExistence type="predicted"/>
<dbReference type="InterPro" id="IPR050210">
    <property type="entry name" value="tRNA_Adenine-N(6)_MTase"/>
</dbReference>
<dbReference type="GO" id="GO:0008168">
    <property type="term" value="F:methyltransferase activity"/>
    <property type="evidence" value="ECO:0007669"/>
    <property type="project" value="UniProtKB-KW"/>
</dbReference>
<evidence type="ECO:0000256" key="2">
    <source>
        <dbReference type="ARBA" id="ARBA00022691"/>
    </source>
</evidence>
<feature type="domain" description="Methyltransferase small" evidence="3">
    <location>
        <begin position="34"/>
        <end position="130"/>
    </location>
</feature>
<name>A0ABR5SCN7_9BACT</name>
<evidence type="ECO:0000259" key="3">
    <source>
        <dbReference type="Pfam" id="PF05175"/>
    </source>
</evidence>
<dbReference type="EMBL" id="LNQR01000092">
    <property type="protein sequence ID" value="KWT82057.1"/>
    <property type="molecule type" value="Genomic_DNA"/>
</dbReference>
<dbReference type="EC" id="2.1.1.223" evidence="4"/>
<dbReference type="InterPro" id="IPR002052">
    <property type="entry name" value="DNA_methylase_N6_adenine_CS"/>
</dbReference>
<keyword evidence="1 4" id="KW-0489">Methyltransferase</keyword>
<dbReference type="PROSITE" id="PS00092">
    <property type="entry name" value="N6_MTASE"/>
    <property type="match status" value="1"/>
</dbReference>
<dbReference type="Proteomes" id="UP000060487">
    <property type="component" value="Unassembled WGS sequence"/>
</dbReference>
<dbReference type="InterPro" id="IPR029063">
    <property type="entry name" value="SAM-dependent_MTases_sf"/>
</dbReference>
<evidence type="ECO:0000313" key="4">
    <source>
        <dbReference type="EMBL" id="KWT82057.1"/>
    </source>
</evidence>